<reference evidence="9 10" key="1">
    <citation type="submission" date="2016-09" db="EMBL/GenBank/DDBJ databases">
        <authorList>
            <person name="Capua I."/>
            <person name="De Benedictis P."/>
            <person name="Joannis T."/>
            <person name="Lombin L.H."/>
            <person name="Cattoli G."/>
        </authorList>
    </citation>
    <scope>NUCLEOTIDE SEQUENCE [LARGE SCALE GENOMIC DNA]</scope>
    <source>
        <strain evidence="9 10">ISLP-3</strain>
    </source>
</reference>
<dbReference type="PANTHER" id="PTHR43005">
    <property type="entry name" value="BLR7065 PROTEIN"/>
    <property type="match status" value="1"/>
</dbReference>
<dbReference type="EMBL" id="FMYH01000001">
    <property type="protein sequence ID" value="SDB98116.1"/>
    <property type="molecule type" value="Genomic_DNA"/>
</dbReference>
<dbReference type="InterPro" id="IPR000515">
    <property type="entry name" value="MetI-like"/>
</dbReference>
<evidence type="ECO:0000256" key="3">
    <source>
        <dbReference type="ARBA" id="ARBA00022475"/>
    </source>
</evidence>
<evidence type="ECO:0000259" key="8">
    <source>
        <dbReference type="PROSITE" id="PS50928"/>
    </source>
</evidence>
<dbReference type="STRING" id="1814289.SAMN05216410_1226"/>
<keyword evidence="5 7" id="KW-1133">Transmembrane helix</keyword>
<dbReference type="OrthoDB" id="9804439at2"/>
<evidence type="ECO:0000313" key="10">
    <source>
        <dbReference type="Proteomes" id="UP000199039"/>
    </source>
</evidence>
<dbReference type="GO" id="GO:0055085">
    <property type="term" value="P:transmembrane transport"/>
    <property type="evidence" value="ECO:0007669"/>
    <property type="project" value="InterPro"/>
</dbReference>
<dbReference type="Proteomes" id="UP000199039">
    <property type="component" value="Unassembled WGS sequence"/>
</dbReference>
<dbReference type="PROSITE" id="PS50928">
    <property type="entry name" value="ABC_TM1"/>
    <property type="match status" value="1"/>
</dbReference>
<comment type="subcellular location">
    <subcellularLocation>
        <location evidence="1 7">Cell membrane</location>
        <topology evidence="1 7">Multi-pass membrane protein</topology>
    </subcellularLocation>
</comment>
<evidence type="ECO:0000256" key="2">
    <source>
        <dbReference type="ARBA" id="ARBA00022448"/>
    </source>
</evidence>
<evidence type="ECO:0000256" key="4">
    <source>
        <dbReference type="ARBA" id="ARBA00022692"/>
    </source>
</evidence>
<evidence type="ECO:0000256" key="7">
    <source>
        <dbReference type="RuleBase" id="RU363032"/>
    </source>
</evidence>
<gene>
    <name evidence="9" type="ORF">SAMN05216410_1226</name>
</gene>
<proteinExistence type="inferred from homology"/>
<comment type="similarity">
    <text evidence="7">Belongs to the binding-protein-dependent transport system permease family.</text>
</comment>
<feature type="transmembrane region" description="Helical" evidence="7">
    <location>
        <begin position="136"/>
        <end position="156"/>
    </location>
</feature>
<dbReference type="Pfam" id="PF00528">
    <property type="entry name" value="BPD_transp_1"/>
    <property type="match status" value="1"/>
</dbReference>
<feature type="transmembrane region" description="Helical" evidence="7">
    <location>
        <begin position="38"/>
        <end position="60"/>
    </location>
</feature>
<dbReference type="RefSeq" id="WP_093181523.1">
    <property type="nucleotide sequence ID" value="NZ_FMYH01000001.1"/>
</dbReference>
<keyword evidence="3" id="KW-1003">Cell membrane</keyword>
<protein>
    <submittedName>
        <fullName evidence="9">Carbohydrate ABC transporter membrane protein 1, CUT1 family</fullName>
    </submittedName>
</protein>
<feature type="transmembrane region" description="Helical" evidence="7">
    <location>
        <begin position="278"/>
        <end position="306"/>
    </location>
</feature>
<dbReference type="AlphaFoldDB" id="A0A1G6HXB0"/>
<dbReference type="GO" id="GO:0005886">
    <property type="term" value="C:plasma membrane"/>
    <property type="evidence" value="ECO:0007669"/>
    <property type="project" value="UniProtKB-SubCell"/>
</dbReference>
<feature type="transmembrane region" description="Helical" evidence="7">
    <location>
        <begin position="184"/>
        <end position="207"/>
    </location>
</feature>
<evidence type="ECO:0000256" key="1">
    <source>
        <dbReference type="ARBA" id="ARBA00004651"/>
    </source>
</evidence>
<name>A0A1G6HXB0_9MICO</name>
<feature type="domain" description="ABC transmembrane type-1" evidence="8">
    <location>
        <begin position="93"/>
        <end position="305"/>
    </location>
</feature>
<keyword evidence="2 7" id="KW-0813">Transport</keyword>
<sequence>MSQVADPLVATPGSRKGTGRRPVRHDDVAGLGKLRAGFFVAPALALVGLFLVFPAVWTAYLGMTNYKLTGLSAKAPDFVGLKNFTDTLTDPAFHESLKLTLVFVLFSGILGQSLLGFAAAWVLRTTNKVVKSLIEFLVLLAWIIPSSVVSFLWVALLDRGDGTLNAILGTQGTSWLTEYPMQSIILFNIWIGTAFSMLLFSSALASVPPSQMESARMVGANTWQVLRDIVLPHIRGHILTNTLLITLWTFNTFTPYLLTAGGPNHRSEILPVYIYKVAIAGGHLGVGAAISLIMLLINLVIAAVYLRVLRERK</sequence>
<keyword evidence="10" id="KW-1185">Reference proteome</keyword>
<accession>A0A1G6HXB0</accession>
<dbReference type="CDD" id="cd06261">
    <property type="entry name" value="TM_PBP2"/>
    <property type="match status" value="1"/>
</dbReference>
<dbReference type="SUPFAM" id="SSF161098">
    <property type="entry name" value="MetI-like"/>
    <property type="match status" value="1"/>
</dbReference>
<feature type="transmembrane region" description="Helical" evidence="7">
    <location>
        <begin position="101"/>
        <end position="124"/>
    </location>
</feature>
<dbReference type="InterPro" id="IPR035906">
    <property type="entry name" value="MetI-like_sf"/>
</dbReference>
<feature type="transmembrane region" description="Helical" evidence="7">
    <location>
        <begin position="238"/>
        <end position="258"/>
    </location>
</feature>
<dbReference type="Gene3D" id="1.10.3720.10">
    <property type="entry name" value="MetI-like"/>
    <property type="match status" value="1"/>
</dbReference>
<keyword evidence="4 7" id="KW-0812">Transmembrane</keyword>
<organism evidence="9 10">
    <name type="scientific">Sanguibacter gelidistatuariae</name>
    <dbReference type="NCBI Taxonomy" id="1814289"/>
    <lineage>
        <taxon>Bacteria</taxon>
        <taxon>Bacillati</taxon>
        <taxon>Actinomycetota</taxon>
        <taxon>Actinomycetes</taxon>
        <taxon>Micrococcales</taxon>
        <taxon>Sanguibacteraceae</taxon>
        <taxon>Sanguibacter</taxon>
    </lineage>
</organism>
<keyword evidence="6 7" id="KW-0472">Membrane</keyword>
<dbReference type="PANTHER" id="PTHR43005:SF1">
    <property type="entry name" value="SPERMIDINE_PUTRESCINE TRANSPORT SYSTEM PERMEASE PROTEIN"/>
    <property type="match status" value="1"/>
</dbReference>
<evidence type="ECO:0000313" key="9">
    <source>
        <dbReference type="EMBL" id="SDB98116.1"/>
    </source>
</evidence>
<evidence type="ECO:0000256" key="6">
    <source>
        <dbReference type="ARBA" id="ARBA00023136"/>
    </source>
</evidence>
<evidence type="ECO:0000256" key="5">
    <source>
        <dbReference type="ARBA" id="ARBA00022989"/>
    </source>
</evidence>